<comment type="caution">
    <text evidence="1">The sequence shown here is derived from an EMBL/GenBank/DDBJ whole genome shotgun (WGS) entry which is preliminary data.</text>
</comment>
<proteinExistence type="predicted"/>
<dbReference type="RefSeq" id="WP_021284280.1">
    <property type="nucleotide sequence ID" value="NZ_JAGGLL010000035.1"/>
</dbReference>
<reference evidence="1 2" key="1">
    <citation type="submission" date="2021-03" db="EMBL/GenBank/DDBJ databases">
        <title>Genomic Encyclopedia of Type Strains, Phase IV (KMG-IV): sequencing the most valuable type-strain genomes for metagenomic binning, comparative biology and taxonomic classification.</title>
        <authorList>
            <person name="Goeker M."/>
        </authorList>
    </citation>
    <scope>NUCLEOTIDE SEQUENCE [LARGE SCALE GENOMIC DNA]</scope>
    <source>
        <strain evidence="1 2">DSM 28650</strain>
    </source>
</reference>
<dbReference type="InterPro" id="IPR025234">
    <property type="entry name" value="YjzH-like"/>
</dbReference>
<gene>
    <name evidence="1" type="ORF">J2Z44_003547</name>
</gene>
<evidence type="ECO:0008006" key="3">
    <source>
        <dbReference type="Google" id="ProtNLM"/>
    </source>
</evidence>
<accession>A0ABS4K7E6</accession>
<protein>
    <recommendedName>
        <fullName evidence="3">DUF4177 domain-containing protein</fullName>
    </recommendedName>
</protein>
<organism evidence="1 2">
    <name type="scientific">Clostridium punense</name>
    <dbReference type="NCBI Taxonomy" id="1054297"/>
    <lineage>
        <taxon>Bacteria</taxon>
        <taxon>Bacillati</taxon>
        <taxon>Bacillota</taxon>
        <taxon>Clostridia</taxon>
        <taxon>Eubacteriales</taxon>
        <taxon>Clostridiaceae</taxon>
        <taxon>Clostridium</taxon>
    </lineage>
</organism>
<dbReference type="Pfam" id="PF13783">
    <property type="entry name" value="DUF4177"/>
    <property type="match status" value="1"/>
</dbReference>
<evidence type="ECO:0000313" key="1">
    <source>
        <dbReference type="EMBL" id="MBP2023705.1"/>
    </source>
</evidence>
<keyword evidence="2" id="KW-1185">Reference proteome</keyword>
<dbReference type="EMBL" id="JAGGLL010000035">
    <property type="protein sequence ID" value="MBP2023705.1"/>
    <property type="molecule type" value="Genomic_DNA"/>
</dbReference>
<evidence type="ECO:0000313" key="2">
    <source>
        <dbReference type="Proteomes" id="UP001519308"/>
    </source>
</evidence>
<name>A0ABS4K7E6_9CLOT</name>
<dbReference type="Proteomes" id="UP001519308">
    <property type="component" value="Unassembled WGS sequence"/>
</dbReference>
<sequence length="66" mass="7595">MSWEYKTIGINEFEGLKDTSKLQEELNNYGAQGWELISVLKPQHTGEGWLPKIQNDVVVFKRKTGN</sequence>